<comment type="caution">
    <text evidence="1">The sequence shown here is derived from an EMBL/GenBank/DDBJ whole genome shotgun (WGS) entry which is preliminary data.</text>
</comment>
<accession>A0A5M8NZ27</accession>
<dbReference type="AlphaFoldDB" id="A0A5M8NZ27"/>
<dbReference type="EMBL" id="SNRX01000019">
    <property type="protein sequence ID" value="KAA6301411.1"/>
    <property type="molecule type" value="Genomic_DNA"/>
</dbReference>
<dbReference type="Proteomes" id="UP000324575">
    <property type="component" value="Unassembled WGS sequence"/>
</dbReference>
<proteinExistence type="predicted"/>
<organism evidence="1 2">
    <name type="scientific">Candidatus Ordinivivax streblomastigis</name>
    <dbReference type="NCBI Taxonomy" id="2540710"/>
    <lineage>
        <taxon>Bacteria</taxon>
        <taxon>Pseudomonadati</taxon>
        <taxon>Bacteroidota</taxon>
        <taxon>Bacteroidia</taxon>
        <taxon>Bacteroidales</taxon>
        <taxon>Candidatus Ordinivivax</taxon>
    </lineage>
</organism>
<dbReference type="PROSITE" id="PS51257">
    <property type="entry name" value="PROKAR_LIPOPROTEIN"/>
    <property type="match status" value="1"/>
</dbReference>
<evidence type="ECO:0000313" key="2">
    <source>
        <dbReference type="Proteomes" id="UP000324575"/>
    </source>
</evidence>
<reference evidence="1 2" key="1">
    <citation type="submission" date="2019-03" db="EMBL/GenBank/DDBJ databases">
        <title>Single cell metagenomics reveals metabolic interactions within the superorganism composed of flagellate Streblomastix strix and complex community of Bacteroidetes bacteria on its surface.</title>
        <authorList>
            <person name="Treitli S.C."/>
            <person name="Kolisko M."/>
            <person name="Husnik F."/>
            <person name="Keeling P."/>
            <person name="Hampl V."/>
        </authorList>
    </citation>
    <scope>NUCLEOTIDE SEQUENCE [LARGE SCALE GENOMIC DNA]</scope>
    <source>
        <strain evidence="1">St1</strain>
    </source>
</reference>
<name>A0A5M8NZ27_9BACT</name>
<gene>
    <name evidence="1" type="ORF">EZS26_002398</name>
</gene>
<protein>
    <submittedName>
        <fullName evidence="1">Uncharacterized protein</fullName>
    </submittedName>
</protein>
<evidence type="ECO:0000313" key="1">
    <source>
        <dbReference type="EMBL" id="KAA6301411.1"/>
    </source>
</evidence>
<sequence length="211" mass="23196">MNMKTNQFNTIAWLRRLAVCSIGLWLVACEGGDTRSEQVIIFDNIPPVNFIDGSLQLTASVSSGLPVTFTSTNTEVAFVEDHRLIFIQPGVTDVTASQAGNGGFKEAKSETRQVIIRDYDPNKKDQTITFVLPVTEWKLSQGRLQLDATSSSGLPVFLSLDNTDAAYIDSDHFFKITDCHAASQVTITASQNGNEEYNPAPNISYKLNIFP</sequence>